<proteinExistence type="predicted"/>
<feature type="chain" id="PRO_5046586407" description="Secreted protein" evidence="1">
    <location>
        <begin position="35"/>
        <end position="165"/>
    </location>
</feature>
<comment type="caution">
    <text evidence="2">The sequence shown here is derived from an EMBL/GenBank/DDBJ whole genome shotgun (WGS) entry which is preliminary data.</text>
</comment>
<accession>A0ABT4TH62</accession>
<evidence type="ECO:0000256" key="1">
    <source>
        <dbReference type="SAM" id="SignalP"/>
    </source>
</evidence>
<dbReference type="EMBL" id="JAQFWP010000007">
    <property type="protein sequence ID" value="MDA2804044.1"/>
    <property type="molecule type" value="Genomic_DNA"/>
</dbReference>
<sequence length="165" mass="17894">MHTRNRLPRPLRRTAAVTAAAATALALLSSPAAAEGPDERAGARSGEGASAQQAWLYDPAVVPNPRTSLAYGFGRGTAQIRFGTYNGTQYGWGRALNANGNHWIRFEVDNNGDRRWDLYNAWRIGARIYTRGYPTSSSSARAFRACIVVNPGDGCVSGGNGTYWW</sequence>
<evidence type="ECO:0000313" key="2">
    <source>
        <dbReference type="EMBL" id="MDA2804044.1"/>
    </source>
</evidence>
<protein>
    <recommendedName>
        <fullName evidence="4">Secreted protein</fullName>
    </recommendedName>
</protein>
<dbReference type="Proteomes" id="UP001165685">
    <property type="component" value="Unassembled WGS sequence"/>
</dbReference>
<keyword evidence="1" id="KW-0732">Signal</keyword>
<gene>
    <name evidence="2" type="ORF">O4U47_05935</name>
</gene>
<reference evidence="2" key="1">
    <citation type="submission" date="2023-01" db="EMBL/GenBank/DDBJ databases">
        <title>Draft genome sequence of Nocardiopsis sp. LSu2-4 isolated from halophytes.</title>
        <authorList>
            <person name="Duangmal K."/>
            <person name="Chantavorakit T."/>
        </authorList>
    </citation>
    <scope>NUCLEOTIDE SEQUENCE</scope>
    <source>
        <strain evidence="2">LSu2-4</strain>
    </source>
</reference>
<keyword evidence="3" id="KW-1185">Reference proteome</keyword>
<dbReference type="RefSeq" id="WP_270676531.1">
    <property type="nucleotide sequence ID" value="NZ_JAQFWP010000007.1"/>
</dbReference>
<evidence type="ECO:0008006" key="4">
    <source>
        <dbReference type="Google" id="ProtNLM"/>
    </source>
</evidence>
<evidence type="ECO:0000313" key="3">
    <source>
        <dbReference type="Proteomes" id="UP001165685"/>
    </source>
</evidence>
<name>A0ABT4TH62_9ACTN</name>
<organism evidence="2 3">
    <name type="scientific">Nocardiopsis suaedae</name>
    <dbReference type="NCBI Taxonomy" id="3018444"/>
    <lineage>
        <taxon>Bacteria</taxon>
        <taxon>Bacillati</taxon>
        <taxon>Actinomycetota</taxon>
        <taxon>Actinomycetes</taxon>
        <taxon>Streptosporangiales</taxon>
        <taxon>Nocardiopsidaceae</taxon>
        <taxon>Nocardiopsis</taxon>
    </lineage>
</organism>
<feature type="signal peptide" evidence="1">
    <location>
        <begin position="1"/>
        <end position="34"/>
    </location>
</feature>